<dbReference type="InterPro" id="IPR008538">
    <property type="entry name" value="Uma2"/>
</dbReference>
<dbReference type="PANTHER" id="PTHR36558">
    <property type="entry name" value="GLR1098 PROTEIN"/>
    <property type="match status" value="1"/>
</dbReference>
<keyword evidence="2" id="KW-0255">Endonuclease</keyword>
<dbReference type="InterPro" id="IPR012296">
    <property type="entry name" value="Nuclease_put_TT1808"/>
</dbReference>
<accession>A0ABP8NBE8</accession>
<dbReference type="InterPro" id="IPR011335">
    <property type="entry name" value="Restrct_endonuc-II-like"/>
</dbReference>
<dbReference type="GO" id="GO:0004519">
    <property type="term" value="F:endonuclease activity"/>
    <property type="evidence" value="ECO:0007669"/>
    <property type="project" value="UniProtKB-KW"/>
</dbReference>
<dbReference type="Proteomes" id="UP001500067">
    <property type="component" value="Unassembled WGS sequence"/>
</dbReference>
<dbReference type="RefSeq" id="WP_345080898.1">
    <property type="nucleotide sequence ID" value="NZ_BAABFA010000010.1"/>
</dbReference>
<feature type="domain" description="Putative restriction endonuclease" evidence="1">
    <location>
        <begin position="18"/>
        <end position="186"/>
    </location>
</feature>
<dbReference type="EMBL" id="BAABFA010000010">
    <property type="protein sequence ID" value="GAA4464452.1"/>
    <property type="molecule type" value="Genomic_DNA"/>
</dbReference>
<reference evidence="3" key="1">
    <citation type="journal article" date="2019" name="Int. J. Syst. Evol. Microbiol.">
        <title>The Global Catalogue of Microorganisms (GCM) 10K type strain sequencing project: providing services to taxonomists for standard genome sequencing and annotation.</title>
        <authorList>
            <consortium name="The Broad Institute Genomics Platform"/>
            <consortium name="The Broad Institute Genome Sequencing Center for Infectious Disease"/>
            <person name="Wu L."/>
            <person name="Ma J."/>
        </authorList>
    </citation>
    <scope>NUCLEOTIDE SEQUENCE [LARGE SCALE GENOMIC DNA]</scope>
    <source>
        <strain evidence="3">JCM 32105</strain>
    </source>
</reference>
<protein>
    <submittedName>
        <fullName evidence="2">Uma2 family endonuclease</fullName>
    </submittedName>
</protein>
<evidence type="ECO:0000313" key="2">
    <source>
        <dbReference type="EMBL" id="GAA4464452.1"/>
    </source>
</evidence>
<sequence length="199" mass="22919">MYVREPAVAYERRKFTIEEYLEMENEAEDKHEYYKGEIFAMSGAKYGHNMICLNIATALKSKLKGKPCRPMGSDMRIHIPKNTLFTYPDISVICGDPQFLNDDQWNLVNPAVIFEVLSPSTKSYDRGDKFKLYRDIASLREYILVDAESVSIEAFYINAHGQWELKELKNIEDTLKLKTLGVSLRLDVIYEGIDMTAAK</sequence>
<dbReference type="PANTHER" id="PTHR36558:SF1">
    <property type="entry name" value="RESTRICTION ENDONUCLEASE DOMAIN-CONTAINING PROTEIN-RELATED"/>
    <property type="match status" value="1"/>
</dbReference>
<evidence type="ECO:0000259" key="1">
    <source>
        <dbReference type="Pfam" id="PF05685"/>
    </source>
</evidence>
<organism evidence="2 3">
    <name type="scientific">Nemorincola caseinilytica</name>
    <dbReference type="NCBI Taxonomy" id="2054315"/>
    <lineage>
        <taxon>Bacteria</taxon>
        <taxon>Pseudomonadati</taxon>
        <taxon>Bacteroidota</taxon>
        <taxon>Chitinophagia</taxon>
        <taxon>Chitinophagales</taxon>
        <taxon>Chitinophagaceae</taxon>
        <taxon>Nemorincola</taxon>
    </lineage>
</organism>
<comment type="caution">
    <text evidence="2">The sequence shown here is derived from an EMBL/GenBank/DDBJ whole genome shotgun (WGS) entry which is preliminary data.</text>
</comment>
<keyword evidence="2" id="KW-0378">Hydrolase</keyword>
<dbReference type="Pfam" id="PF05685">
    <property type="entry name" value="Uma2"/>
    <property type="match status" value="1"/>
</dbReference>
<name>A0ABP8NBE8_9BACT</name>
<gene>
    <name evidence="2" type="ORF">GCM10023093_14810</name>
</gene>
<dbReference type="SUPFAM" id="SSF52980">
    <property type="entry name" value="Restriction endonuclease-like"/>
    <property type="match status" value="1"/>
</dbReference>
<dbReference type="Gene3D" id="3.90.1570.10">
    <property type="entry name" value="tt1808, chain A"/>
    <property type="match status" value="1"/>
</dbReference>
<keyword evidence="2" id="KW-0540">Nuclease</keyword>
<evidence type="ECO:0000313" key="3">
    <source>
        <dbReference type="Proteomes" id="UP001500067"/>
    </source>
</evidence>
<proteinExistence type="predicted"/>
<keyword evidence="3" id="KW-1185">Reference proteome</keyword>
<dbReference type="CDD" id="cd06260">
    <property type="entry name" value="DUF820-like"/>
    <property type="match status" value="1"/>
</dbReference>